<dbReference type="Ensembl" id="ENSAOCT00000040618.1">
    <property type="protein sequence ID" value="ENSAOCP00000045586.1"/>
    <property type="gene ID" value="ENSAOCG00000027999.1"/>
</dbReference>
<dbReference type="PANTHER" id="PTHR45913:SF21">
    <property type="entry name" value="DUF4371 DOMAIN-CONTAINING PROTEIN"/>
    <property type="match status" value="1"/>
</dbReference>
<dbReference type="GeneTree" id="ENSGT00950000182812"/>
<dbReference type="Proteomes" id="UP001501940">
    <property type="component" value="Chromosome 6"/>
</dbReference>
<organism evidence="1 2">
    <name type="scientific">Amphiprion ocellaris</name>
    <name type="common">Clown anemonefish</name>
    <dbReference type="NCBI Taxonomy" id="80972"/>
    <lineage>
        <taxon>Eukaryota</taxon>
        <taxon>Metazoa</taxon>
        <taxon>Chordata</taxon>
        <taxon>Craniata</taxon>
        <taxon>Vertebrata</taxon>
        <taxon>Euteleostomi</taxon>
        <taxon>Actinopterygii</taxon>
        <taxon>Neopterygii</taxon>
        <taxon>Teleostei</taxon>
        <taxon>Neoteleostei</taxon>
        <taxon>Acanthomorphata</taxon>
        <taxon>Ovalentaria</taxon>
        <taxon>Pomacentridae</taxon>
        <taxon>Amphiprion</taxon>
    </lineage>
</organism>
<dbReference type="InterPro" id="IPR012337">
    <property type="entry name" value="RNaseH-like_sf"/>
</dbReference>
<protein>
    <recommendedName>
        <fullName evidence="3">HAT C-terminal dimerisation domain-containing protein</fullName>
    </recommendedName>
</protein>
<proteinExistence type="predicted"/>
<accession>A0AAQ5Y107</accession>
<dbReference type="PANTHER" id="PTHR45913">
    <property type="entry name" value="EPM2A-INTERACTING PROTEIN 1"/>
    <property type="match status" value="1"/>
</dbReference>
<evidence type="ECO:0000313" key="1">
    <source>
        <dbReference type="Ensembl" id="ENSAOCP00000045586.1"/>
    </source>
</evidence>
<sequence length="487" mass="55308">TSKNTLQYNKSKDDILSAIGDVQLGANTVARRMTALSEDAMTQLDSDIKRCKWYSIQCDESVDSSDTAQLAVFIRMVFEDFSTKEEFLALLPLKTTTRGVDIYNAVKTYFVKKNIPFEKLVSITTDGAPAMIGRHSGFIAHCKNDPDFPKILNYHCIIHQQAMCSKVLDFDHIMGPVVRIINSIRAKAKQHRSFKLFLEECAAEYGDLLLHTDVRWLSRGKILQRFLSLLGEIKTFMESRGEDTTLLSNTEWLLDLAFLTDVTDKINQLNIQLQGKDKSVSDMISAVRAFNAKLSLYLQQMRDQKFQHFPSVSTMCETHAEPASLNVSKYCDLLARLEREFCDRFGDFEKVEPCVTFVANPFMCVDITDLSAQMADVFCVDPTETEIEIINMQNNVHLKSQQQSSHFWSLVEPDSYKNLNQVALKMSALFGSTYLCESAFSDMNIIKSKFRTKLTDEHLSDCIRVNLSGYTPQYTSLVSSMQCQASH</sequence>
<evidence type="ECO:0008006" key="3">
    <source>
        <dbReference type="Google" id="ProtNLM"/>
    </source>
</evidence>
<reference evidence="1" key="3">
    <citation type="submission" date="2025-09" db="UniProtKB">
        <authorList>
            <consortium name="Ensembl"/>
        </authorList>
    </citation>
    <scope>IDENTIFICATION</scope>
</reference>
<name>A0AAQ5Y107_AMPOC</name>
<reference evidence="1" key="2">
    <citation type="submission" date="2025-08" db="UniProtKB">
        <authorList>
            <consortium name="Ensembl"/>
        </authorList>
    </citation>
    <scope>IDENTIFICATION</scope>
</reference>
<reference evidence="1 2" key="1">
    <citation type="submission" date="2022-01" db="EMBL/GenBank/DDBJ databases">
        <title>A chromosome-scale genome assembly of the false clownfish, Amphiprion ocellaris.</title>
        <authorList>
            <person name="Ryu T."/>
        </authorList>
    </citation>
    <scope>NUCLEOTIDE SEQUENCE [LARGE SCALE GENOMIC DNA]</scope>
</reference>
<evidence type="ECO:0000313" key="2">
    <source>
        <dbReference type="Proteomes" id="UP001501940"/>
    </source>
</evidence>
<dbReference type="SUPFAM" id="SSF53098">
    <property type="entry name" value="Ribonuclease H-like"/>
    <property type="match status" value="1"/>
</dbReference>
<dbReference type="AlphaFoldDB" id="A0AAQ5Y107"/>
<keyword evidence="2" id="KW-1185">Reference proteome</keyword>